<dbReference type="EMBL" id="KV722448">
    <property type="protein sequence ID" value="OCH88617.1"/>
    <property type="molecule type" value="Genomic_DNA"/>
</dbReference>
<dbReference type="AlphaFoldDB" id="A0A8E2DIU5"/>
<evidence type="ECO:0000313" key="3">
    <source>
        <dbReference type="Proteomes" id="UP000250043"/>
    </source>
</evidence>
<name>A0A8E2DIU5_9APHY</name>
<evidence type="ECO:0000256" key="1">
    <source>
        <dbReference type="SAM" id="SignalP"/>
    </source>
</evidence>
<organism evidence="2 3">
    <name type="scientific">Obba rivulosa</name>
    <dbReference type="NCBI Taxonomy" id="1052685"/>
    <lineage>
        <taxon>Eukaryota</taxon>
        <taxon>Fungi</taxon>
        <taxon>Dikarya</taxon>
        <taxon>Basidiomycota</taxon>
        <taxon>Agaricomycotina</taxon>
        <taxon>Agaricomycetes</taxon>
        <taxon>Polyporales</taxon>
        <taxon>Gelatoporiaceae</taxon>
        <taxon>Obba</taxon>
    </lineage>
</organism>
<protein>
    <submittedName>
        <fullName evidence="2">Uncharacterized protein</fullName>
    </submittedName>
</protein>
<sequence length="51" mass="5245">MTLKWYSLLALLVLLGSSSAAPLEERTDGLAMAHIARRCDGGGGCQEGPGA</sequence>
<accession>A0A8E2DIU5</accession>
<proteinExistence type="predicted"/>
<gene>
    <name evidence="2" type="ORF">OBBRIDRAFT_795088</name>
</gene>
<keyword evidence="1" id="KW-0732">Signal</keyword>
<feature type="chain" id="PRO_5034321943" evidence="1">
    <location>
        <begin position="21"/>
        <end position="51"/>
    </location>
</feature>
<keyword evidence="3" id="KW-1185">Reference proteome</keyword>
<reference evidence="2 3" key="1">
    <citation type="submission" date="2016-07" db="EMBL/GenBank/DDBJ databases">
        <title>Draft genome of the white-rot fungus Obba rivulosa 3A-2.</title>
        <authorList>
            <consortium name="DOE Joint Genome Institute"/>
            <person name="Miettinen O."/>
            <person name="Riley R."/>
            <person name="Acob R."/>
            <person name="Barry K."/>
            <person name="Cullen D."/>
            <person name="De Vries R."/>
            <person name="Hainaut M."/>
            <person name="Hatakka A."/>
            <person name="Henrissat B."/>
            <person name="Hilden K."/>
            <person name="Kuo R."/>
            <person name="Labutti K."/>
            <person name="Lipzen A."/>
            <person name="Makela M.R."/>
            <person name="Sandor L."/>
            <person name="Spatafora J.W."/>
            <person name="Grigoriev I.V."/>
            <person name="Hibbett D.S."/>
        </authorList>
    </citation>
    <scope>NUCLEOTIDE SEQUENCE [LARGE SCALE GENOMIC DNA]</scope>
    <source>
        <strain evidence="2 3">3A-2</strain>
    </source>
</reference>
<dbReference type="Proteomes" id="UP000250043">
    <property type="component" value="Unassembled WGS sequence"/>
</dbReference>
<feature type="signal peptide" evidence="1">
    <location>
        <begin position="1"/>
        <end position="20"/>
    </location>
</feature>
<evidence type="ECO:0000313" key="2">
    <source>
        <dbReference type="EMBL" id="OCH88617.1"/>
    </source>
</evidence>